<accession>A0A2P2E1B0</accession>
<name>A0A2P2E1B0_9LEPT</name>
<keyword evidence="2" id="KW-0732">Signal</keyword>
<sequence length="308" mass="34752">MKANIASLTVLAFLWVQWGLSAQTNQEETREWDLQRSWIVSPKQAAALRSKGALLLDARAVHLRLSTRLPDSIPLAWEDLSLTEEPNAGKLKPQNLAVDFLKGKGIQTKHTLLVLGDPLAGWGEEGRLVWSLRTFGYSNAFLVDGGVRFFLKWAERKEEKLNQTKPSLSSANFVPVQESIEAAELQKSIQQKTNHYFVLDVREKREYLGDTPYGERRGGHIPGAQWLYYKSFLNAKGFIKPDSEIKDLLYRLGYKKGQEVVSYCTGGVRSGFSTAVLVSYGYKAKNYAGSMWEWSAKPESDYPLVIDK</sequence>
<dbReference type="RefSeq" id="WP_108976614.1">
    <property type="nucleotide sequence ID" value="NZ_BFBB01000007.1"/>
</dbReference>
<dbReference type="Proteomes" id="UP000245133">
    <property type="component" value="Unassembled WGS sequence"/>
</dbReference>
<dbReference type="AlphaFoldDB" id="A0A2P2E1B0"/>
<reference evidence="4 5" key="1">
    <citation type="submission" date="2018-02" db="EMBL/GenBank/DDBJ databases">
        <title>Novel Leptospira species isolated from soil and water in Japan.</title>
        <authorList>
            <person name="Nakao R."/>
            <person name="Masuzawa T."/>
        </authorList>
    </citation>
    <scope>NUCLEOTIDE SEQUENCE [LARGE SCALE GENOMIC DNA]</scope>
    <source>
        <strain evidence="4 5">YH101</strain>
    </source>
</reference>
<feature type="chain" id="PRO_5015117380" evidence="2">
    <location>
        <begin position="23"/>
        <end position="308"/>
    </location>
</feature>
<feature type="domain" description="Rhodanese" evidence="3">
    <location>
        <begin position="49"/>
        <end position="158"/>
    </location>
</feature>
<keyword evidence="5" id="KW-1185">Reference proteome</keyword>
<dbReference type="Gene3D" id="3.40.250.10">
    <property type="entry name" value="Rhodanese-like domain"/>
    <property type="match status" value="2"/>
</dbReference>
<protein>
    <submittedName>
        <fullName evidence="4">Rhodanese-like protein</fullName>
    </submittedName>
</protein>
<dbReference type="SUPFAM" id="SSF52821">
    <property type="entry name" value="Rhodanese/Cell cycle control phosphatase"/>
    <property type="match status" value="2"/>
</dbReference>
<dbReference type="PANTHER" id="PTHR43855">
    <property type="entry name" value="THIOSULFATE SULFURTRANSFERASE"/>
    <property type="match status" value="1"/>
</dbReference>
<evidence type="ECO:0000256" key="1">
    <source>
        <dbReference type="ARBA" id="ARBA00022737"/>
    </source>
</evidence>
<evidence type="ECO:0000313" key="4">
    <source>
        <dbReference type="EMBL" id="GBF50677.1"/>
    </source>
</evidence>
<dbReference type="InterPro" id="IPR051126">
    <property type="entry name" value="Thiosulfate_sulfurtransferase"/>
</dbReference>
<dbReference type="PANTHER" id="PTHR43855:SF1">
    <property type="entry name" value="THIOSULFATE SULFURTRANSFERASE"/>
    <property type="match status" value="1"/>
</dbReference>
<evidence type="ECO:0000313" key="5">
    <source>
        <dbReference type="Proteomes" id="UP000245133"/>
    </source>
</evidence>
<feature type="domain" description="Rhodanese" evidence="3">
    <location>
        <begin position="192"/>
        <end position="303"/>
    </location>
</feature>
<proteinExistence type="predicted"/>
<dbReference type="EMBL" id="BFBB01000007">
    <property type="protein sequence ID" value="GBF50677.1"/>
    <property type="molecule type" value="Genomic_DNA"/>
</dbReference>
<dbReference type="InterPro" id="IPR036873">
    <property type="entry name" value="Rhodanese-like_dom_sf"/>
</dbReference>
<dbReference type="PROSITE" id="PS50206">
    <property type="entry name" value="RHODANESE_3"/>
    <property type="match status" value="2"/>
</dbReference>
<keyword evidence="1" id="KW-0677">Repeat</keyword>
<organism evidence="4 5">
    <name type="scientific">Leptospira ryugenii</name>
    <dbReference type="NCBI Taxonomy" id="1917863"/>
    <lineage>
        <taxon>Bacteria</taxon>
        <taxon>Pseudomonadati</taxon>
        <taxon>Spirochaetota</taxon>
        <taxon>Spirochaetia</taxon>
        <taxon>Leptospirales</taxon>
        <taxon>Leptospiraceae</taxon>
        <taxon>Leptospira</taxon>
    </lineage>
</organism>
<evidence type="ECO:0000259" key="3">
    <source>
        <dbReference type="PROSITE" id="PS50206"/>
    </source>
</evidence>
<dbReference type="InterPro" id="IPR001763">
    <property type="entry name" value="Rhodanese-like_dom"/>
</dbReference>
<evidence type="ECO:0000256" key="2">
    <source>
        <dbReference type="SAM" id="SignalP"/>
    </source>
</evidence>
<feature type="signal peptide" evidence="2">
    <location>
        <begin position="1"/>
        <end position="22"/>
    </location>
</feature>
<dbReference type="Pfam" id="PF00581">
    <property type="entry name" value="Rhodanese"/>
    <property type="match status" value="1"/>
</dbReference>
<dbReference type="OrthoDB" id="9770030at2"/>
<gene>
    <name evidence="4" type="ORF">LPTSP4_22040</name>
</gene>
<dbReference type="SMART" id="SM00450">
    <property type="entry name" value="RHOD"/>
    <property type="match status" value="2"/>
</dbReference>
<comment type="caution">
    <text evidence="4">The sequence shown here is derived from an EMBL/GenBank/DDBJ whole genome shotgun (WGS) entry which is preliminary data.</text>
</comment>